<sequence>MRLITFILFIFFSNATYAQDFERVELANYLRELNKIDRIYQNAKIHSDTKKLYRFKYKNFEKDLAKIKEGIKDYLEAPKREPKILTNKNEPVGGKY</sequence>
<evidence type="ECO:0000313" key="1">
    <source>
        <dbReference type="EMBL" id="MET1256944.1"/>
    </source>
</evidence>
<keyword evidence="2" id="KW-1185">Reference proteome</keyword>
<dbReference type="Proteomes" id="UP001548189">
    <property type="component" value="Unassembled WGS sequence"/>
</dbReference>
<evidence type="ECO:0000313" key="2">
    <source>
        <dbReference type="Proteomes" id="UP001548189"/>
    </source>
</evidence>
<accession>A0ABV2BYE2</accession>
<proteinExistence type="predicted"/>
<dbReference type="EMBL" id="JBEVCJ010000031">
    <property type="protein sequence ID" value="MET1256944.1"/>
    <property type="molecule type" value="Genomic_DNA"/>
</dbReference>
<name>A0ABV2BYE2_9GAMM</name>
<protein>
    <submittedName>
        <fullName evidence="1">RAQPRD family integrative conjugative element protein</fullName>
    </submittedName>
</protein>
<gene>
    <name evidence="1" type="ORF">ABVT43_17510</name>
</gene>
<dbReference type="InterPro" id="IPR019110">
    <property type="entry name" value="Uncharacterised_RAQPRD"/>
</dbReference>
<organism evidence="1 2">
    <name type="scientific">Aliikangiella maris</name>
    <dbReference type="NCBI Taxonomy" id="3162458"/>
    <lineage>
        <taxon>Bacteria</taxon>
        <taxon>Pseudomonadati</taxon>
        <taxon>Pseudomonadota</taxon>
        <taxon>Gammaproteobacteria</taxon>
        <taxon>Oceanospirillales</taxon>
        <taxon>Pleioneaceae</taxon>
        <taxon>Aliikangiella</taxon>
    </lineage>
</organism>
<reference evidence="1 2" key="1">
    <citation type="submission" date="2024-06" db="EMBL/GenBank/DDBJ databases">
        <authorList>
            <person name="Li F."/>
        </authorList>
    </citation>
    <scope>NUCLEOTIDE SEQUENCE [LARGE SCALE GENOMIC DNA]</scope>
    <source>
        <strain evidence="1 2">GXAS 311</strain>
    </source>
</reference>
<comment type="caution">
    <text evidence="1">The sequence shown here is derived from an EMBL/GenBank/DDBJ whole genome shotgun (WGS) entry which is preliminary data.</text>
</comment>
<dbReference type="Pfam" id="PF09686">
    <property type="entry name" value="Plasmid_RAQPRD"/>
    <property type="match status" value="1"/>
</dbReference>